<dbReference type="Proteomes" id="UP000608154">
    <property type="component" value="Unassembled WGS sequence"/>
</dbReference>
<gene>
    <name evidence="2" type="ORF">GCM10011494_24440</name>
</gene>
<comment type="caution">
    <text evidence="2">The sequence shown here is derived from an EMBL/GenBank/DDBJ whole genome shotgun (WGS) entry which is preliminary data.</text>
</comment>
<proteinExistence type="predicted"/>
<dbReference type="AlphaFoldDB" id="A0A916TUB6"/>
<keyword evidence="3" id="KW-1185">Reference proteome</keyword>
<evidence type="ECO:0000313" key="3">
    <source>
        <dbReference type="Proteomes" id="UP000608154"/>
    </source>
</evidence>
<organism evidence="2 3">
    <name type="scientific">Novosphingobium endophyticum</name>
    <dbReference type="NCBI Taxonomy" id="1955250"/>
    <lineage>
        <taxon>Bacteria</taxon>
        <taxon>Pseudomonadati</taxon>
        <taxon>Pseudomonadota</taxon>
        <taxon>Alphaproteobacteria</taxon>
        <taxon>Sphingomonadales</taxon>
        <taxon>Sphingomonadaceae</taxon>
        <taxon>Novosphingobium</taxon>
    </lineage>
</organism>
<evidence type="ECO:0000313" key="2">
    <source>
        <dbReference type="EMBL" id="GGC04992.1"/>
    </source>
</evidence>
<name>A0A916TUB6_9SPHN</name>
<evidence type="ECO:0000259" key="1">
    <source>
        <dbReference type="Pfam" id="PF10074"/>
    </source>
</evidence>
<protein>
    <recommendedName>
        <fullName evidence="1">T6SS Transcription factor RovC-like DNA binding domain-containing protein</fullName>
    </recommendedName>
</protein>
<sequence length="113" mass="12892">MKVLALRRFLALCRYGRFARSLFPPDPGMARAIAVLRAHDALVAGASQREIGCVLFGAARVEREWNGTSDSLRSRVRRLMRDARRMARGDYRLILRKHRQPRGEDSRAASREA</sequence>
<dbReference type="Pfam" id="PF10074">
    <property type="entry name" value="RovC_DNA-bd"/>
    <property type="match status" value="1"/>
</dbReference>
<accession>A0A916TUB6</accession>
<feature type="domain" description="T6SS Transcription factor RovC-like DNA binding" evidence="1">
    <location>
        <begin position="5"/>
        <end position="96"/>
    </location>
</feature>
<dbReference type="EMBL" id="BMHK01000015">
    <property type="protein sequence ID" value="GGC04992.1"/>
    <property type="molecule type" value="Genomic_DNA"/>
</dbReference>
<reference evidence="2" key="2">
    <citation type="submission" date="2020-09" db="EMBL/GenBank/DDBJ databases">
        <authorList>
            <person name="Sun Q."/>
            <person name="Zhou Y."/>
        </authorList>
    </citation>
    <scope>NUCLEOTIDE SEQUENCE</scope>
    <source>
        <strain evidence="2">CGMCC 1.15095</strain>
    </source>
</reference>
<reference evidence="2" key="1">
    <citation type="journal article" date="2014" name="Int. J. Syst. Evol. Microbiol.">
        <title>Complete genome sequence of Corynebacterium casei LMG S-19264T (=DSM 44701T), isolated from a smear-ripened cheese.</title>
        <authorList>
            <consortium name="US DOE Joint Genome Institute (JGI-PGF)"/>
            <person name="Walter F."/>
            <person name="Albersmeier A."/>
            <person name="Kalinowski J."/>
            <person name="Ruckert C."/>
        </authorList>
    </citation>
    <scope>NUCLEOTIDE SEQUENCE</scope>
    <source>
        <strain evidence="2">CGMCC 1.15095</strain>
    </source>
</reference>
<dbReference type="InterPro" id="IPR018754">
    <property type="entry name" value="RovC-like_DNA-bd"/>
</dbReference>